<dbReference type="FunFam" id="3.30.450.30:FF:000005">
    <property type="entry name" value="Ragulator complex protein LAMTOR5 homolog"/>
    <property type="match status" value="1"/>
</dbReference>
<evidence type="ECO:0000256" key="3">
    <source>
        <dbReference type="ARBA" id="ARBA00007795"/>
    </source>
</evidence>
<dbReference type="OrthoDB" id="76862at2759"/>
<dbReference type="GeneID" id="14867083"/>
<dbReference type="RefSeq" id="XP_004351703.1">
    <property type="nucleotide sequence ID" value="XM_004351651.1"/>
</dbReference>
<dbReference type="EMBL" id="GL883026">
    <property type="protein sequence ID" value="EGG14983.1"/>
    <property type="molecule type" value="Genomic_DNA"/>
</dbReference>
<dbReference type="GO" id="GO:0005085">
    <property type="term" value="F:guanyl-nucleotide exchange factor activity"/>
    <property type="evidence" value="ECO:0007669"/>
    <property type="project" value="TreeGrafter"/>
</dbReference>
<evidence type="ECO:0000256" key="2">
    <source>
        <dbReference type="ARBA" id="ARBA00004496"/>
    </source>
</evidence>
<evidence type="ECO:0000256" key="4">
    <source>
        <dbReference type="ARBA" id="ARBA00022490"/>
    </source>
</evidence>
<evidence type="ECO:0000313" key="8">
    <source>
        <dbReference type="Proteomes" id="UP000007797"/>
    </source>
</evidence>
<dbReference type="PANTHER" id="PTHR13342">
    <property type="entry name" value="RAGULATOR COMPLEX PROTEIN LAMTOR5"/>
    <property type="match status" value="1"/>
</dbReference>
<dbReference type="AlphaFoldDB" id="F4QAR5"/>
<organism evidence="7 8">
    <name type="scientific">Cavenderia fasciculata</name>
    <name type="common">Slime mold</name>
    <name type="synonym">Dictyostelium fasciculatum</name>
    <dbReference type="NCBI Taxonomy" id="261658"/>
    <lineage>
        <taxon>Eukaryota</taxon>
        <taxon>Amoebozoa</taxon>
        <taxon>Evosea</taxon>
        <taxon>Eumycetozoa</taxon>
        <taxon>Dictyostelia</taxon>
        <taxon>Acytosteliales</taxon>
        <taxon>Cavenderiaceae</taxon>
        <taxon>Cavenderia</taxon>
    </lineage>
</organism>
<evidence type="ECO:0000256" key="1">
    <source>
        <dbReference type="ARBA" id="ARBA00004371"/>
    </source>
</evidence>
<comment type="similarity">
    <text evidence="3">Belongs to the LAMTOR5 family.</text>
</comment>
<keyword evidence="4" id="KW-0963">Cytoplasm</keyword>
<evidence type="ECO:0000313" key="7">
    <source>
        <dbReference type="EMBL" id="EGG14983.1"/>
    </source>
</evidence>
<dbReference type="Proteomes" id="UP000007797">
    <property type="component" value="Unassembled WGS sequence"/>
</dbReference>
<dbReference type="GO" id="GO:0071986">
    <property type="term" value="C:Ragulator complex"/>
    <property type="evidence" value="ECO:0007669"/>
    <property type="project" value="InterPro"/>
</dbReference>
<keyword evidence="5" id="KW-0458">Lysosome</keyword>
<keyword evidence="8" id="KW-1185">Reference proteome</keyword>
<gene>
    <name evidence="7" type="ORF">DFA_09803</name>
</gene>
<dbReference type="KEGG" id="dfa:DFA_09803"/>
<reference evidence="8" key="1">
    <citation type="journal article" date="2011" name="Genome Res.">
        <title>Phylogeny-wide analysis of social amoeba genomes highlights ancient origins for complex intercellular communication.</title>
        <authorList>
            <person name="Heidel A.J."/>
            <person name="Lawal H.M."/>
            <person name="Felder M."/>
            <person name="Schilde C."/>
            <person name="Helps N.R."/>
            <person name="Tunggal B."/>
            <person name="Rivero F."/>
            <person name="John U."/>
            <person name="Schleicher M."/>
            <person name="Eichinger L."/>
            <person name="Platzer M."/>
            <person name="Noegel A.A."/>
            <person name="Schaap P."/>
            <person name="Gloeckner G."/>
        </authorList>
    </citation>
    <scope>NUCLEOTIDE SEQUENCE [LARGE SCALE GENOMIC DNA]</scope>
    <source>
        <strain evidence="8">SH3</strain>
    </source>
</reference>
<proteinExistence type="inferred from homology"/>
<protein>
    <recommendedName>
        <fullName evidence="6">Late endosomal/lysosomal adaptor and MAPK and MTOR activator 5</fullName>
    </recommendedName>
</protein>
<name>F4QAR5_CACFS</name>
<dbReference type="GO" id="GO:0071230">
    <property type="term" value="P:cellular response to amino acid stimulus"/>
    <property type="evidence" value="ECO:0007669"/>
    <property type="project" value="TreeGrafter"/>
</dbReference>
<dbReference type="PANTHER" id="PTHR13342:SF2">
    <property type="entry name" value="RAGULATOR COMPLEX PROTEIN LAMTOR5"/>
    <property type="match status" value="1"/>
</dbReference>
<dbReference type="GO" id="GO:1904263">
    <property type="term" value="P:positive regulation of TORC1 signaling"/>
    <property type="evidence" value="ECO:0007669"/>
    <property type="project" value="TreeGrafter"/>
</dbReference>
<accession>F4QAR5</accession>
<dbReference type="OMA" id="ECPTINI"/>
<evidence type="ECO:0000256" key="5">
    <source>
        <dbReference type="ARBA" id="ARBA00023228"/>
    </source>
</evidence>
<comment type="subcellular location">
    <subcellularLocation>
        <location evidence="2">Cytoplasm</location>
    </subcellularLocation>
    <subcellularLocation>
        <location evidence="1">Lysosome</location>
    </subcellularLocation>
</comment>
<dbReference type="Pfam" id="PF16672">
    <property type="entry name" value="LAMTOR5"/>
    <property type="match status" value="1"/>
</dbReference>
<dbReference type="InterPro" id="IPR024135">
    <property type="entry name" value="LAMTOR5"/>
</dbReference>
<dbReference type="STRING" id="1054147.F4QAR5"/>
<dbReference type="GO" id="GO:0005764">
    <property type="term" value="C:lysosome"/>
    <property type="evidence" value="ECO:0007669"/>
    <property type="project" value="UniProtKB-SubCell"/>
</dbReference>
<dbReference type="SUPFAM" id="SSF103196">
    <property type="entry name" value="Roadblock/LC7 domain"/>
    <property type="match status" value="1"/>
</dbReference>
<dbReference type="Gene3D" id="3.30.450.30">
    <property type="entry name" value="Dynein light chain 2a, cytoplasmic"/>
    <property type="match status" value="1"/>
</dbReference>
<evidence type="ECO:0000256" key="6">
    <source>
        <dbReference type="ARBA" id="ARBA00032692"/>
    </source>
</evidence>
<sequence length="89" mass="9474">MDKQVADVINQCSHTVGVTGLVVVDDSGLCLKAHGSANSSTAGYYKSLVDKSKTLRNSNEVPNITIETDSSNIFIQGNDQITLGIHKLP</sequence>